<dbReference type="PANTHER" id="PTHR24351">
    <property type="entry name" value="RIBOSOMAL PROTEIN S6 KINASE"/>
    <property type="match status" value="1"/>
</dbReference>
<evidence type="ECO:0000313" key="7">
    <source>
        <dbReference type="Ensembl" id="ENSGMOP00000038226.1"/>
    </source>
</evidence>
<dbReference type="GeneTree" id="ENSGT00940000153776"/>
<dbReference type="GO" id="GO:0004674">
    <property type="term" value="F:protein serine/threonine kinase activity"/>
    <property type="evidence" value="ECO:0007669"/>
    <property type="project" value="UniProtKB-KW"/>
</dbReference>
<dbReference type="GO" id="GO:0005524">
    <property type="term" value="F:ATP binding"/>
    <property type="evidence" value="ECO:0007669"/>
    <property type="project" value="UniProtKB-KW"/>
</dbReference>
<feature type="domain" description="Protein kinase" evidence="6">
    <location>
        <begin position="21"/>
        <end position="322"/>
    </location>
</feature>
<dbReference type="Gene3D" id="3.30.200.20">
    <property type="entry name" value="Phosphorylase Kinase, domain 1"/>
    <property type="match status" value="1"/>
</dbReference>
<reference evidence="7" key="1">
    <citation type="submission" date="2025-08" db="UniProtKB">
        <authorList>
            <consortium name="Ensembl"/>
        </authorList>
    </citation>
    <scope>IDENTIFICATION</scope>
</reference>
<dbReference type="Ensembl" id="ENSGMOT00000071636.1">
    <property type="protein sequence ID" value="ENSGMOP00000038226.1"/>
    <property type="gene ID" value="ENSGMOG00000023224.1"/>
</dbReference>
<organism evidence="7 8">
    <name type="scientific">Gadus morhua</name>
    <name type="common">Atlantic cod</name>
    <dbReference type="NCBI Taxonomy" id="8049"/>
    <lineage>
        <taxon>Eukaryota</taxon>
        <taxon>Metazoa</taxon>
        <taxon>Chordata</taxon>
        <taxon>Craniata</taxon>
        <taxon>Vertebrata</taxon>
        <taxon>Euteleostomi</taxon>
        <taxon>Actinopterygii</taxon>
        <taxon>Neopterygii</taxon>
        <taxon>Teleostei</taxon>
        <taxon>Neoteleostei</taxon>
        <taxon>Acanthomorphata</taxon>
        <taxon>Zeiogadaria</taxon>
        <taxon>Gadariae</taxon>
        <taxon>Gadiformes</taxon>
        <taxon>Gadoidei</taxon>
        <taxon>Gadidae</taxon>
        <taxon>Gadus</taxon>
    </lineage>
</organism>
<keyword evidence="5" id="KW-0067">ATP-binding</keyword>
<proteinExistence type="predicted"/>
<dbReference type="Proteomes" id="UP000694546">
    <property type="component" value="Chromosome 11"/>
</dbReference>
<evidence type="ECO:0000256" key="2">
    <source>
        <dbReference type="ARBA" id="ARBA00022679"/>
    </source>
</evidence>
<dbReference type="Gene3D" id="1.10.510.10">
    <property type="entry name" value="Transferase(Phosphotransferase) domain 1"/>
    <property type="match status" value="2"/>
</dbReference>
<keyword evidence="3" id="KW-0547">Nucleotide-binding</keyword>
<dbReference type="InterPro" id="IPR011009">
    <property type="entry name" value="Kinase-like_dom_sf"/>
</dbReference>
<protein>
    <recommendedName>
        <fullName evidence="6">Protein kinase domain-containing protein</fullName>
    </recommendedName>
</protein>
<keyword evidence="1" id="KW-0723">Serine/threonine-protein kinase</keyword>
<keyword evidence="4" id="KW-0418">Kinase</keyword>
<sequence length="322" mass="36414">DFKTDVIYFSLDFIRMKHIDLDNLKVIGKGNFGKAFLEAVYWSVALYVRLSDIQEPLPSDLQQSNVMVERNVLLKGLQHPFLMGLQFSFQTTHRLYFVLEYVNGGDVLRKMDGSFPEPSAAFYAAEIATALGNLPSLEVVYRDMKPENILPAVDRWGLGTVLFETLHGLVRNDTSGDVQQIINAPLKLAAAVSSTAQSLLTGLLERGCSKRLGWIHDFEMQDHAFFVIPPPFIPDVARPCDVPSLGGSDKWQGGGANETFLGFTYMSQWSVRRQRRFHRPPDASIKRLLNTGLSRQDEYSFVSLQMYFFICSLYVESITLIR</sequence>
<dbReference type="AlphaFoldDB" id="A0A8C5AWE2"/>
<dbReference type="InterPro" id="IPR000719">
    <property type="entry name" value="Prot_kinase_dom"/>
</dbReference>
<evidence type="ECO:0000259" key="6">
    <source>
        <dbReference type="PROSITE" id="PS50011"/>
    </source>
</evidence>
<keyword evidence="2" id="KW-0808">Transferase</keyword>
<evidence type="ECO:0000256" key="3">
    <source>
        <dbReference type="ARBA" id="ARBA00022741"/>
    </source>
</evidence>
<dbReference type="PROSITE" id="PS50011">
    <property type="entry name" value="PROTEIN_KINASE_DOM"/>
    <property type="match status" value="1"/>
</dbReference>
<reference evidence="7" key="2">
    <citation type="submission" date="2025-09" db="UniProtKB">
        <authorList>
            <consortium name="Ensembl"/>
        </authorList>
    </citation>
    <scope>IDENTIFICATION</scope>
</reference>
<dbReference type="Pfam" id="PF00069">
    <property type="entry name" value="Pkinase"/>
    <property type="match status" value="1"/>
</dbReference>
<accession>A0A8C5AWE2</accession>
<evidence type="ECO:0000313" key="8">
    <source>
        <dbReference type="Proteomes" id="UP000694546"/>
    </source>
</evidence>
<keyword evidence="8" id="KW-1185">Reference proteome</keyword>
<evidence type="ECO:0000256" key="1">
    <source>
        <dbReference type="ARBA" id="ARBA00022527"/>
    </source>
</evidence>
<evidence type="ECO:0000256" key="4">
    <source>
        <dbReference type="ARBA" id="ARBA00022777"/>
    </source>
</evidence>
<name>A0A8C5AWE2_GADMO</name>
<dbReference type="SUPFAM" id="SSF56112">
    <property type="entry name" value="Protein kinase-like (PK-like)"/>
    <property type="match status" value="1"/>
</dbReference>
<dbReference type="SMART" id="SM00220">
    <property type="entry name" value="S_TKc"/>
    <property type="match status" value="1"/>
</dbReference>
<evidence type="ECO:0000256" key="5">
    <source>
        <dbReference type="ARBA" id="ARBA00022840"/>
    </source>
</evidence>